<proteinExistence type="predicted"/>
<dbReference type="Gene3D" id="3.30.2310.40">
    <property type="match status" value="1"/>
</dbReference>
<sequence length="118" mass="13390">MADKLVIKSFLQELKAIIKSFGIIFFNRPKNNIQNLADLSITAKMREELILNLEVEDYSEGPLEETQQGGTEMWVFGKLIKGQQVYIKLTISKMTGGAVCISFHKAEHPMEFPLKKSN</sequence>
<dbReference type="Proteomes" id="UP000252249">
    <property type="component" value="Unassembled WGS sequence"/>
</dbReference>
<accession>A0A368P302</accession>
<dbReference type="InterPro" id="IPR038493">
    <property type="entry name" value="MqsR_sf"/>
</dbReference>
<organism evidence="1 2">
    <name type="scientific">Oceanihabitans sediminis</name>
    <dbReference type="NCBI Taxonomy" id="1812012"/>
    <lineage>
        <taxon>Bacteria</taxon>
        <taxon>Pseudomonadati</taxon>
        <taxon>Bacteroidota</taxon>
        <taxon>Flavobacteriia</taxon>
        <taxon>Flavobacteriales</taxon>
        <taxon>Flavobacteriaceae</taxon>
        <taxon>Oceanihabitans</taxon>
    </lineage>
</organism>
<protein>
    <submittedName>
        <fullName evidence="1">Toxin</fullName>
    </submittedName>
</protein>
<reference evidence="1 2" key="1">
    <citation type="submission" date="2018-07" db="EMBL/GenBank/DDBJ databases">
        <title>Oceanihabitans testaceum sp. nov., isolated from marine sediment.</title>
        <authorList>
            <person name="Li C.-M."/>
        </authorList>
    </citation>
    <scope>NUCLEOTIDE SEQUENCE [LARGE SCALE GENOMIC DNA]</scope>
    <source>
        <strain evidence="1 2">S9-10</strain>
    </source>
</reference>
<dbReference type="AlphaFoldDB" id="A0A368P302"/>
<dbReference type="EMBL" id="QPIG01000004">
    <property type="protein sequence ID" value="RCU56908.1"/>
    <property type="molecule type" value="Genomic_DNA"/>
</dbReference>
<comment type="caution">
    <text evidence="1">The sequence shown here is derived from an EMBL/GenBank/DDBJ whole genome shotgun (WGS) entry which is preliminary data.</text>
</comment>
<evidence type="ECO:0000313" key="2">
    <source>
        <dbReference type="Proteomes" id="UP000252249"/>
    </source>
</evidence>
<name>A0A368P302_9FLAO</name>
<dbReference type="OrthoDB" id="1366475at2"/>
<gene>
    <name evidence="1" type="ORF">DU428_11230</name>
</gene>
<dbReference type="RefSeq" id="WP_113966382.1">
    <property type="nucleotide sequence ID" value="NZ_QNRP01000004.1"/>
</dbReference>
<evidence type="ECO:0000313" key="1">
    <source>
        <dbReference type="EMBL" id="RCU56908.1"/>
    </source>
</evidence>
<keyword evidence="2" id="KW-1185">Reference proteome</keyword>